<name>A0A9W8CLN8_9FUNG</name>
<evidence type="ECO:0000313" key="3">
    <source>
        <dbReference type="Proteomes" id="UP001143981"/>
    </source>
</evidence>
<comment type="caution">
    <text evidence="2">The sequence shown here is derived from an EMBL/GenBank/DDBJ whole genome shotgun (WGS) entry which is preliminary data.</text>
</comment>
<evidence type="ECO:0000259" key="1">
    <source>
        <dbReference type="Pfam" id="PF17667"/>
    </source>
</evidence>
<organism evidence="2 3">
    <name type="scientific">Coemansia biformis</name>
    <dbReference type="NCBI Taxonomy" id="1286918"/>
    <lineage>
        <taxon>Eukaryota</taxon>
        <taxon>Fungi</taxon>
        <taxon>Fungi incertae sedis</taxon>
        <taxon>Zoopagomycota</taxon>
        <taxon>Kickxellomycotina</taxon>
        <taxon>Kickxellomycetes</taxon>
        <taxon>Kickxellales</taxon>
        <taxon>Kickxellaceae</taxon>
        <taxon>Coemansia</taxon>
    </lineage>
</organism>
<keyword evidence="3" id="KW-1185">Reference proteome</keyword>
<accession>A0A9W8CLN8</accession>
<sequence length="65" mass="7148">MLTDFDCAVRTGGATRGQQNPDRTGTPPFMSIGNLELSSVERTSLDDWESLIYILCWLGTIGINL</sequence>
<dbReference type="SUPFAM" id="SSF56112">
    <property type="entry name" value="Protein kinase-like (PK-like)"/>
    <property type="match status" value="1"/>
</dbReference>
<gene>
    <name evidence="2" type="ORF">LPJ61_006740</name>
</gene>
<evidence type="ECO:0000313" key="2">
    <source>
        <dbReference type="EMBL" id="KAJ1718240.1"/>
    </source>
</evidence>
<dbReference type="Proteomes" id="UP001143981">
    <property type="component" value="Unassembled WGS sequence"/>
</dbReference>
<feature type="domain" description="Fungal-type protein kinase" evidence="1">
    <location>
        <begin position="1"/>
        <end position="58"/>
    </location>
</feature>
<reference evidence="2" key="1">
    <citation type="submission" date="2022-07" db="EMBL/GenBank/DDBJ databases">
        <title>Phylogenomic reconstructions and comparative analyses of Kickxellomycotina fungi.</title>
        <authorList>
            <person name="Reynolds N.K."/>
            <person name="Stajich J.E."/>
            <person name="Barry K."/>
            <person name="Grigoriev I.V."/>
            <person name="Crous P."/>
            <person name="Smith M.E."/>
        </authorList>
    </citation>
    <scope>NUCLEOTIDE SEQUENCE</scope>
    <source>
        <strain evidence="2">BCRC 34381</strain>
    </source>
</reference>
<dbReference type="InterPro" id="IPR040976">
    <property type="entry name" value="Pkinase_fungal"/>
</dbReference>
<dbReference type="InterPro" id="IPR011009">
    <property type="entry name" value="Kinase-like_dom_sf"/>
</dbReference>
<dbReference type="EMBL" id="JANBOI010003636">
    <property type="protein sequence ID" value="KAJ1718240.1"/>
    <property type="molecule type" value="Genomic_DNA"/>
</dbReference>
<dbReference type="AlphaFoldDB" id="A0A9W8CLN8"/>
<dbReference type="OrthoDB" id="5584477at2759"/>
<proteinExistence type="predicted"/>
<feature type="non-terminal residue" evidence="2">
    <location>
        <position position="65"/>
    </location>
</feature>
<dbReference type="Pfam" id="PF17667">
    <property type="entry name" value="Pkinase_fungal"/>
    <property type="match status" value="1"/>
</dbReference>
<protein>
    <recommendedName>
        <fullName evidence="1">Fungal-type protein kinase domain-containing protein</fullName>
    </recommendedName>
</protein>